<dbReference type="Pfam" id="PF00990">
    <property type="entry name" value="GGDEF"/>
    <property type="match status" value="1"/>
</dbReference>
<name>A0A660L0W0_9ACTN</name>
<dbReference type="InterPro" id="IPR029787">
    <property type="entry name" value="Nucleotide_cyclase"/>
</dbReference>
<evidence type="ECO:0000259" key="2">
    <source>
        <dbReference type="PROSITE" id="PS50112"/>
    </source>
</evidence>
<dbReference type="NCBIfam" id="TIGR00254">
    <property type="entry name" value="GGDEF"/>
    <property type="match status" value="1"/>
</dbReference>
<dbReference type="PROSITE" id="PS50887">
    <property type="entry name" value="GGDEF"/>
    <property type="match status" value="1"/>
</dbReference>
<dbReference type="InterPro" id="IPR001633">
    <property type="entry name" value="EAL_dom"/>
</dbReference>
<dbReference type="PROSITE" id="PS51318">
    <property type="entry name" value="TAT"/>
    <property type="match status" value="1"/>
</dbReference>
<dbReference type="InterPro" id="IPR003018">
    <property type="entry name" value="GAF"/>
</dbReference>
<keyword evidence="1" id="KW-0732">Signal</keyword>
<dbReference type="InterPro" id="IPR000160">
    <property type="entry name" value="GGDEF_dom"/>
</dbReference>
<dbReference type="InterPro" id="IPR006311">
    <property type="entry name" value="TAT_signal"/>
</dbReference>
<sequence>MPGPNRKPTLAQIAALAGAGATAAAAASVARAQRRVLSASTPTPAAAPVPAGGQFATDSAFVALIEAVAAATAKVDNVDDTLLACIEHVCRWTGWPVGHVYIAGKEDHDPLKPSHLWHLGHPTKFEAFRAVTETMALPSGIGLPGRVAATGRPAWVVDVQCDPNFPRAEVATEVGLKGAFCFPIPIGDRTFAVIECFSVNAVTPDDRLLEVTAHIGRQLGRVIAAAQLAEALKESEQRFRSVAESATDAIVAADQNGDIISWNRGAELMFGYCEDEVDGKALSVLMPERFRPMHDAGIKRVAEGGRAAARLIGQTVEVVGLRKDGREFPLELSLAMWENGDQRFFSGIIRDISERKKAEEKLKAVLETAPDPIVEVGPDGTIQMANARTDKLFGYDREQIEGRPVEELFAERTRTIVAERFRAVLQSKAKDSQVALGMGLELWGQRKDGTEFPVDVTVSPLQTDEGTVLTAIIRDITERKRFENQLQHLADHDALTELFNRRRFDQELAEFVAYAARYGGQGAMYLLDLDRFKYVNDTRGHKAGDEVIRAVGRALHDSVRKTDVVARLGGDEFAVLLRDADRDTAERIAEGMLETIRERRLPLEGKAISMTTSIGIVCFGDEEPRPEDLMVSADLAMYAAKEAGGNRYHVATSDGGEYVSGMQVRLNWADQIRRALDEDRFVLYCQPILELASDKVTQYELLLRMIGDDGEIVMPAAFIDTAERFGLIQEIDQWVAKKAIHLLAEHDVRLEVNVSGKSMGDLAIPELVEREIAATGIDPGRLVFEITETAAIANMEQARAFAERLTRLGCRFALDDFGAGFSSFYYLKYLPLDYLKIDGDFIRSLTSSVTDQLVVKSMVDIARGMGMKTIAEFVEAPETVAMLREKGVDYSQGYYHGAPRPVVAEFESARRTPGRLEVAR</sequence>
<dbReference type="Pfam" id="PF13426">
    <property type="entry name" value="PAS_9"/>
    <property type="match status" value="2"/>
</dbReference>
<reference evidence="6 7" key="1">
    <citation type="submission" date="2018-10" db="EMBL/GenBank/DDBJ databases">
        <title>Genomic Encyclopedia of Archaeal and Bacterial Type Strains, Phase II (KMG-II): from individual species to whole genera.</title>
        <authorList>
            <person name="Goeker M."/>
        </authorList>
    </citation>
    <scope>NUCLEOTIDE SEQUENCE [LARGE SCALE GENOMIC DNA]</scope>
    <source>
        <strain evidence="6 7">DSM 14954</strain>
    </source>
</reference>
<dbReference type="PANTHER" id="PTHR44757:SF4">
    <property type="entry name" value="DIGUANYLATE CYCLASE DGCE-RELATED"/>
    <property type="match status" value="1"/>
</dbReference>
<dbReference type="PROSITE" id="PS50113">
    <property type="entry name" value="PAC"/>
    <property type="match status" value="2"/>
</dbReference>
<dbReference type="PROSITE" id="PS50112">
    <property type="entry name" value="PAS"/>
    <property type="match status" value="2"/>
</dbReference>
<evidence type="ECO:0000259" key="4">
    <source>
        <dbReference type="PROSITE" id="PS50883"/>
    </source>
</evidence>
<dbReference type="SMART" id="SM00065">
    <property type="entry name" value="GAF"/>
    <property type="match status" value="1"/>
</dbReference>
<evidence type="ECO:0000313" key="7">
    <source>
        <dbReference type="Proteomes" id="UP000278962"/>
    </source>
</evidence>
<dbReference type="AlphaFoldDB" id="A0A660L0W0"/>
<feature type="domain" description="PAS" evidence="2">
    <location>
        <begin position="358"/>
        <end position="428"/>
    </location>
</feature>
<evidence type="ECO:0000256" key="1">
    <source>
        <dbReference type="SAM" id="SignalP"/>
    </source>
</evidence>
<dbReference type="CDD" id="cd01949">
    <property type="entry name" value="GGDEF"/>
    <property type="match status" value="1"/>
</dbReference>
<dbReference type="InterPro" id="IPR000014">
    <property type="entry name" value="PAS"/>
</dbReference>
<dbReference type="InterPro" id="IPR029016">
    <property type="entry name" value="GAF-like_dom_sf"/>
</dbReference>
<dbReference type="Gene3D" id="3.30.70.270">
    <property type="match status" value="1"/>
</dbReference>
<feature type="domain" description="EAL" evidence="4">
    <location>
        <begin position="665"/>
        <end position="913"/>
    </location>
</feature>
<feature type="chain" id="PRO_5024940152" evidence="1">
    <location>
        <begin position="27"/>
        <end position="920"/>
    </location>
</feature>
<dbReference type="SMART" id="SM00052">
    <property type="entry name" value="EAL"/>
    <property type="match status" value="1"/>
</dbReference>
<dbReference type="SUPFAM" id="SSF55781">
    <property type="entry name" value="GAF domain-like"/>
    <property type="match status" value="1"/>
</dbReference>
<dbReference type="SMART" id="SM00086">
    <property type="entry name" value="PAC"/>
    <property type="match status" value="2"/>
</dbReference>
<feature type="domain" description="GGDEF" evidence="5">
    <location>
        <begin position="520"/>
        <end position="653"/>
    </location>
</feature>
<dbReference type="SUPFAM" id="SSF55785">
    <property type="entry name" value="PYP-like sensor domain (PAS domain)"/>
    <property type="match status" value="2"/>
</dbReference>
<dbReference type="RefSeq" id="WP_121258411.1">
    <property type="nucleotide sequence ID" value="NZ_RBIL01000003.1"/>
</dbReference>
<feature type="domain" description="PAC" evidence="3">
    <location>
        <begin position="438"/>
        <end position="488"/>
    </location>
</feature>
<proteinExistence type="predicted"/>
<gene>
    <name evidence="6" type="ORF">C8N24_6541</name>
</gene>
<dbReference type="NCBIfam" id="TIGR00229">
    <property type="entry name" value="sensory_box"/>
    <property type="match status" value="2"/>
</dbReference>
<dbReference type="Gene3D" id="3.30.450.40">
    <property type="match status" value="1"/>
</dbReference>
<comment type="caution">
    <text evidence="6">The sequence shown here is derived from an EMBL/GenBank/DDBJ whole genome shotgun (WGS) entry which is preliminary data.</text>
</comment>
<dbReference type="Proteomes" id="UP000278962">
    <property type="component" value="Unassembled WGS sequence"/>
</dbReference>
<dbReference type="InterPro" id="IPR000700">
    <property type="entry name" value="PAS-assoc_C"/>
</dbReference>
<dbReference type="Pfam" id="PF13185">
    <property type="entry name" value="GAF_2"/>
    <property type="match status" value="1"/>
</dbReference>
<dbReference type="PROSITE" id="PS50883">
    <property type="entry name" value="EAL"/>
    <property type="match status" value="1"/>
</dbReference>
<protein>
    <submittedName>
        <fullName evidence="6">PAS domain S-box-containing protein/diguanylate cyclase (GGDEF)-like protein</fullName>
    </submittedName>
</protein>
<dbReference type="OrthoDB" id="23692at2"/>
<dbReference type="SUPFAM" id="SSF141868">
    <property type="entry name" value="EAL domain-like"/>
    <property type="match status" value="1"/>
</dbReference>
<dbReference type="InterPro" id="IPR035965">
    <property type="entry name" value="PAS-like_dom_sf"/>
</dbReference>
<evidence type="ECO:0000313" key="6">
    <source>
        <dbReference type="EMBL" id="RKQ84910.1"/>
    </source>
</evidence>
<dbReference type="InterPro" id="IPR052155">
    <property type="entry name" value="Biofilm_reg_signaling"/>
</dbReference>
<accession>A0A660L0W0</accession>
<dbReference type="InterPro" id="IPR043128">
    <property type="entry name" value="Rev_trsase/Diguanyl_cyclase"/>
</dbReference>
<organism evidence="6 7">
    <name type="scientific">Solirubrobacter pauli</name>
    <dbReference type="NCBI Taxonomy" id="166793"/>
    <lineage>
        <taxon>Bacteria</taxon>
        <taxon>Bacillati</taxon>
        <taxon>Actinomycetota</taxon>
        <taxon>Thermoleophilia</taxon>
        <taxon>Solirubrobacterales</taxon>
        <taxon>Solirubrobacteraceae</taxon>
        <taxon>Solirubrobacter</taxon>
    </lineage>
</organism>
<evidence type="ECO:0000259" key="3">
    <source>
        <dbReference type="PROSITE" id="PS50113"/>
    </source>
</evidence>
<dbReference type="InterPro" id="IPR001610">
    <property type="entry name" value="PAC"/>
</dbReference>
<dbReference type="InterPro" id="IPR035919">
    <property type="entry name" value="EAL_sf"/>
</dbReference>
<feature type="domain" description="PAC" evidence="3">
    <location>
        <begin position="314"/>
        <end position="364"/>
    </location>
</feature>
<dbReference type="Gene3D" id="3.30.450.20">
    <property type="entry name" value="PAS domain"/>
    <property type="match status" value="2"/>
</dbReference>
<evidence type="ECO:0000259" key="5">
    <source>
        <dbReference type="PROSITE" id="PS50887"/>
    </source>
</evidence>
<dbReference type="Pfam" id="PF00563">
    <property type="entry name" value="EAL"/>
    <property type="match status" value="1"/>
</dbReference>
<feature type="signal peptide" evidence="1">
    <location>
        <begin position="1"/>
        <end position="26"/>
    </location>
</feature>
<dbReference type="SMART" id="SM00267">
    <property type="entry name" value="GGDEF"/>
    <property type="match status" value="1"/>
</dbReference>
<dbReference type="SMART" id="SM00091">
    <property type="entry name" value="PAS"/>
    <property type="match status" value="2"/>
</dbReference>
<dbReference type="EMBL" id="RBIL01000003">
    <property type="protein sequence ID" value="RKQ84910.1"/>
    <property type="molecule type" value="Genomic_DNA"/>
</dbReference>
<dbReference type="Gene3D" id="3.20.20.450">
    <property type="entry name" value="EAL domain"/>
    <property type="match status" value="1"/>
</dbReference>
<dbReference type="CDD" id="cd00130">
    <property type="entry name" value="PAS"/>
    <property type="match status" value="2"/>
</dbReference>
<feature type="domain" description="PAS" evidence="2">
    <location>
        <begin position="235"/>
        <end position="305"/>
    </location>
</feature>
<dbReference type="FunFam" id="3.30.70.270:FF:000001">
    <property type="entry name" value="Diguanylate cyclase domain protein"/>
    <property type="match status" value="1"/>
</dbReference>
<dbReference type="PANTHER" id="PTHR44757">
    <property type="entry name" value="DIGUANYLATE CYCLASE DGCP"/>
    <property type="match status" value="1"/>
</dbReference>
<keyword evidence="7" id="KW-1185">Reference proteome</keyword>
<dbReference type="SUPFAM" id="SSF55073">
    <property type="entry name" value="Nucleotide cyclase"/>
    <property type="match status" value="1"/>
</dbReference>
<dbReference type="CDD" id="cd01948">
    <property type="entry name" value="EAL"/>
    <property type="match status" value="1"/>
</dbReference>